<feature type="region of interest" description="Disordered" evidence="1">
    <location>
        <begin position="211"/>
        <end position="266"/>
    </location>
</feature>
<dbReference type="AlphaFoldDB" id="A0A8K0DDK2"/>
<dbReference type="PANTHER" id="PTHR33198:SF19">
    <property type="entry name" value="CCHC-TYPE DOMAIN-CONTAINING PROTEIN"/>
    <property type="match status" value="1"/>
</dbReference>
<proteinExistence type="predicted"/>
<name>A0A8K0DDK2_IGNLU</name>
<dbReference type="OrthoDB" id="6770330at2759"/>
<accession>A0A8K0DDK2</accession>
<evidence type="ECO:0000256" key="1">
    <source>
        <dbReference type="SAM" id="MobiDB-lite"/>
    </source>
</evidence>
<comment type="caution">
    <text evidence="2">The sequence shown here is derived from an EMBL/GenBank/DDBJ whole genome shotgun (WGS) entry which is preliminary data.</text>
</comment>
<dbReference type="EMBL" id="VTPC01001749">
    <property type="protein sequence ID" value="KAF2901278.1"/>
    <property type="molecule type" value="Genomic_DNA"/>
</dbReference>
<keyword evidence="3" id="KW-1185">Reference proteome</keyword>
<dbReference type="Proteomes" id="UP000801492">
    <property type="component" value="Unassembled WGS sequence"/>
</dbReference>
<evidence type="ECO:0000313" key="2">
    <source>
        <dbReference type="EMBL" id="KAF2901278.1"/>
    </source>
</evidence>
<sequence>MDADQFTQFLAFQQQSFQTMMQHFTLQIQTTQSTPVQYNVSRFDNFDKSKETFQQYKERFDNFLSMKGLASDKNTSKTILLNSIGPEYFELLKLFVAPKEIGTLNFDEVIKSLDEQLTEKKNALVERHKFLSETQGANQSIQDFVTKLRKFIPACQFKCDCGQSVADLFLHSQFIRGLSNQSIRHQLLLESTQKFSEAVLKAQTLEASTLANQQFETPSENAPASINRVSRPRSKSESKFNSRPRSKTNSRQKDHRSLPLRNHSKL</sequence>
<organism evidence="2 3">
    <name type="scientific">Ignelater luminosus</name>
    <name type="common">Cucubano</name>
    <name type="synonym">Pyrophorus luminosus</name>
    <dbReference type="NCBI Taxonomy" id="2038154"/>
    <lineage>
        <taxon>Eukaryota</taxon>
        <taxon>Metazoa</taxon>
        <taxon>Ecdysozoa</taxon>
        <taxon>Arthropoda</taxon>
        <taxon>Hexapoda</taxon>
        <taxon>Insecta</taxon>
        <taxon>Pterygota</taxon>
        <taxon>Neoptera</taxon>
        <taxon>Endopterygota</taxon>
        <taxon>Coleoptera</taxon>
        <taxon>Polyphaga</taxon>
        <taxon>Elateriformia</taxon>
        <taxon>Elateroidea</taxon>
        <taxon>Elateridae</taxon>
        <taxon>Agrypninae</taxon>
        <taxon>Pyrophorini</taxon>
        <taxon>Ignelater</taxon>
    </lineage>
</organism>
<gene>
    <name evidence="2" type="ORF">ILUMI_04915</name>
</gene>
<protein>
    <recommendedName>
        <fullName evidence="4">Retrotransposon gag domain-containing protein</fullName>
    </recommendedName>
</protein>
<dbReference type="PANTHER" id="PTHR33198">
    <property type="entry name" value="ANK_REP_REGION DOMAIN-CONTAINING PROTEIN-RELATED"/>
    <property type="match status" value="1"/>
</dbReference>
<reference evidence="2" key="1">
    <citation type="submission" date="2019-08" db="EMBL/GenBank/DDBJ databases">
        <title>The genome of the North American firefly Photinus pyralis.</title>
        <authorList>
            <consortium name="Photinus pyralis genome working group"/>
            <person name="Fallon T.R."/>
            <person name="Sander Lower S.E."/>
            <person name="Weng J.-K."/>
        </authorList>
    </citation>
    <scope>NUCLEOTIDE SEQUENCE</scope>
    <source>
        <strain evidence="2">TRF0915ILg1</strain>
        <tissue evidence="2">Whole body</tissue>
    </source>
</reference>
<evidence type="ECO:0000313" key="3">
    <source>
        <dbReference type="Proteomes" id="UP000801492"/>
    </source>
</evidence>
<feature type="compositionally biased region" description="Polar residues" evidence="1">
    <location>
        <begin position="211"/>
        <end position="228"/>
    </location>
</feature>
<evidence type="ECO:0008006" key="4">
    <source>
        <dbReference type="Google" id="ProtNLM"/>
    </source>
</evidence>